<dbReference type="Proteomes" id="UP001586593">
    <property type="component" value="Unassembled WGS sequence"/>
</dbReference>
<dbReference type="PROSITE" id="PS50102">
    <property type="entry name" value="RRM"/>
    <property type="match status" value="1"/>
</dbReference>
<feature type="compositionally biased region" description="Basic and acidic residues" evidence="2">
    <location>
        <begin position="500"/>
        <end position="574"/>
    </location>
</feature>
<evidence type="ECO:0000313" key="5">
    <source>
        <dbReference type="Proteomes" id="UP001586593"/>
    </source>
</evidence>
<dbReference type="EMBL" id="JAZHXJ010000083">
    <property type="protein sequence ID" value="KAL1875950.1"/>
    <property type="molecule type" value="Genomic_DNA"/>
</dbReference>
<feature type="region of interest" description="Disordered" evidence="2">
    <location>
        <begin position="1"/>
        <end position="225"/>
    </location>
</feature>
<feature type="domain" description="RRM" evidence="3">
    <location>
        <begin position="438"/>
        <end position="509"/>
    </location>
</feature>
<dbReference type="PANTHER" id="PTHR23295:SF6">
    <property type="entry name" value="NEOSIN, ISOFORM A"/>
    <property type="match status" value="1"/>
</dbReference>
<feature type="region of interest" description="Disordered" evidence="2">
    <location>
        <begin position="500"/>
        <end position="607"/>
    </location>
</feature>
<feature type="compositionally biased region" description="Polar residues" evidence="2">
    <location>
        <begin position="102"/>
        <end position="135"/>
    </location>
</feature>
<feature type="region of interest" description="Disordered" evidence="2">
    <location>
        <begin position="807"/>
        <end position="831"/>
    </location>
</feature>
<feature type="compositionally biased region" description="Low complexity" evidence="2">
    <location>
        <begin position="363"/>
        <end position="373"/>
    </location>
</feature>
<dbReference type="InterPro" id="IPR000504">
    <property type="entry name" value="RRM_dom"/>
</dbReference>
<evidence type="ECO:0000256" key="1">
    <source>
        <dbReference type="PROSITE-ProRule" id="PRU00176"/>
    </source>
</evidence>
<reference evidence="4 5" key="1">
    <citation type="journal article" date="2024" name="Commun. Biol.">
        <title>Comparative genomic analysis of thermophilic fungi reveals convergent evolutionary adaptations and gene losses.</title>
        <authorList>
            <person name="Steindorff A.S."/>
            <person name="Aguilar-Pontes M.V."/>
            <person name="Robinson A.J."/>
            <person name="Andreopoulos B."/>
            <person name="LaButti K."/>
            <person name="Kuo A."/>
            <person name="Mondo S."/>
            <person name="Riley R."/>
            <person name="Otillar R."/>
            <person name="Haridas S."/>
            <person name="Lipzen A."/>
            <person name="Grimwood J."/>
            <person name="Schmutz J."/>
            <person name="Clum A."/>
            <person name="Reid I.D."/>
            <person name="Moisan M.C."/>
            <person name="Butler G."/>
            <person name="Nguyen T.T.M."/>
            <person name="Dewar K."/>
            <person name="Conant G."/>
            <person name="Drula E."/>
            <person name="Henrissat B."/>
            <person name="Hansel C."/>
            <person name="Singer S."/>
            <person name="Hutchinson M.I."/>
            <person name="de Vries R.P."/>
            <person name="Natvig D.O."/>
            <person name="Powell A.J."/>
            <person name="Tsang A."/>
            <person name="Grigoriev I.V."/>
        </authorList>
    </citation>
    <scope>NUCLEOTIDE SEQUENCE [LARGE SCALE GENOMIC DNA]</scope>
    <source>
        <strain evidence="4 5">ATCC 24622</strain>
    </source>
</reference>
<dbReference type="InterPro" id="IPR012677">
    <property type="entry name" value="Nucleotide-bd_a/b_plait_sf"/>
</dbReference>
<feature type="compositionally biased region" description="Polar residues" evidence="2">
    <location>
        <begin position="85"/>
        <end position="94"/>
    </location>
</feature>
<dbReference type="InterPro" id="IPR052600">
    <property type="entry name" value="Nuc_rcpt_coact/corep"/>
</dbReference>
<feature type="region of interest" description="Disordered" evidence="2">
    <location>
        <begin position="264"/>
        <end position="328"/>
    </location>
</feature>
<dbReference type="Pfam" id="PF00076">
    <property type="entry name" value="RRM_1"/>
    <property type="match status" value="1"/>
</dbReference>
<evidence type="ECO:0000256" key="2">
    <source>
        <dbReference type="SAM" id="MobiDB-lite"/>
    </source>
</evidence>
<feature type="compositionally biased region" description="Low complexity" evidence="2">
    <location>
        <begin position="315"/>
        <end position="324"/>
    </location>
</feature>
<feature type="compositionally biased region" description="Low complexity" evidence="2">
    <location>
        <begin position="598"/>
        <end position="607"/>
    </location>
</feature>
<accession>A0ABR3XJ07</accession>
<dbReference type="InterPro" id="IPR035979">
    <property type="entry name" value="RBD_domain_sf"/>
</dbReference>
<feature type="compositionally biased region" description="Basic and acidic residues" evidence="2">
    <location>
        <begin position="136"/>
        <end position="147"/>
    </location>
</feature>
<feature type="compositionally biased region" description="Polar residues" evidence="2">
    <location>
        <begin position="388"/>
        <end position="401"/>
    </location>
</feature>
<proteinExistence type="predicted"/>
<keyword evidence="5" id="KW-1185">Reference proteome</keyword>
<dbReference type="SUPFAM" id="SSF54928">
    <property type="entry name" value="RNA-binding domain, RBD"/>
    <property type="match status" value="1"/>
</dbReference>
<dbReference type="SMART" id="SM00360">
    <property type="entry name" value="RRM"/>
    <property type="match status" value="1"/>
</dbReference>
<keyword evidence="1" id="KW-0694">RNA-binding</keyword>
<dbReference type="Gene3D" id="3.30.70.330">
    <property type="match status" value="1"/>
</dbReference>
<protein>
    <recommendedName>
        <fullName evidence="3">RRM domain-containing protein</fullName>
    </recommendedName>
</protein>
<name>A0ABR3XJ07_9PEZI</name>
<comment type="caution">
    <text evidence="4">The sequence shown here is derived from an EMBL/GenBank/DDBJ whole genome shotgun (WGS) entry which is preliminary data.</text>
</comment>
<sequence length="919" mass="96788">MASESEPADISDTIVVGGNYSDDSDSDEGIADDASFDAYGEDDDQEEQKDAEPTTGTDDYAHTFDSPPSGGPVDSEETAPEAQGSEAQHSSPSRQVDDVSKTSESVNSDSAASESVRGQSPVTQALSSRSPPTQTEQHRQDGLDKDAASVPGHELPAQFHQVEQSGATAAPSVSSSPSHAPAVAAAAPPVPTATPAVIGDSSITPSVTSGQEHAPAAASTDDVSTIDIQRLVADITSRASPSPPAAELSTMLASAPVSATSLAQLPSSLPLPPPPSSASKSAGTSALTASPPNSLPPKPSAHLRQANPTNSRPEQGIGTIGTQQSQLASAHVFPTQPLPASPGGAQAVSSAPYLAAGAPGTNTATSASDSLLSLPPPPPTSFGGPSQAYVSAPSTRPNGDISSEGGHAPQELQTWESFLVDEKHYMTEAKWDRFPDGSRIFIGNLSSEMVSKREVFNLFHRFGRLAQVSLKSAYGFVQYHNVADAEAAMQHAQGAELGGRKIHLEYSRTQKRKDDRGRSPDRRAPRSGQKADRYDGREQARRGRDDYRPARGASPRRDDLYGRDRDHYSSFDRRSRGRSRSPQRYAGYDGDRYRRRSPSPQRRVPPVGDELDIPWRYGDQVPDVQLLLLQEVRRDFVSWVQQAFSQRGLKSDVMFLNPRFPRDAVLRRQVLEGVLGVIELDMQAQNVFKIPLQVFDRSAGINNVRYDQYQDLSPEVAAELVVRMKAQTASHHPARPAVPAYPPAQPAQALQYPGQPGTYPYAGTQVPPTTAAYGQTPTSIQDVAGLVGRLDNPTLQALLASLQSGQSGASQAAPVPGSAVQPVPSMPATSQGNSQIDLNALLGSLTGAAGAPAAAVPAGASAPPAFGGNLGAYSSVPPASNSMQSPPLTGSVPSGVPAPTGDTAQQVQNIMATLARFRQ</sequence>
<evidence type="ECO:0000313" key="4">
    <source>
        <dbReference type="EMBL" id="KAL1875950.1"/>
    </source>
</evidence>
<feature type="compositionally biased region" description="Polar residues" evidence="2">
    <location>
        <begin position="201"/>
        <end position="211"/>
    </location>
</feature>
<dbReference type="PANTHER" id="PTHR23295">
    <property type="entry name" value="NUCLEAR RECEPTOR COACTIVATOR 5-RELATED"/>
    <property type="match status" value="1"/>
</dbReference>
<evidence type="ECO:0000259" key="3">
    <source>
        <dbReference type="PROSITE" id="PS50102"/>
    </source>
</evidence>
<feature type="compositionally biased region" description="Low complexity" evidence="2">
    <location>
        <begin position="277"/>
        <end position="290"/>
    </location>
</feature>
<feature type="compositionally biased region" description="Low complexity" evidence="2">
    <location>
        <begin position="167"/>
        <end position="197"/>
    </location>
</feature>
<gene>
    <name evidence="4" type="ORF">VTK73DRAFT_9661</name>
</gene>
<feature type="compositionally biased region" description="Acidic residues" evidence="2">
    <location>
        <begin position="22"/>
        <end position="49"/>
    </location>
</feature>
<feature type="region of interest" description="Disordered" evidence="2">
    <location>
        <begin position="360"/>
        <end position="407"/>
    </location>
</feature>
<organism evidence="4 5">
    <name type="scientific">Phialemonium thermophilum</name>
    <dbReference type="NCBI Taxonomy" id="223376"/>
    <lineage>
        <taxon>Eukaryota</taxon>
        <taxon>Fungi</taxon>
        <taxon>Dikarya</taxon>
        <taxon>Ascomycota</taxon>
        <taxon>Pezizomycotina</taxon>
        <taxon>Sordariomycetes</taxon>
        <taxon>Sordariomycetidae</taxon>
        <taxon>Cephalothecales</taxon>
        <taxon>Cephalothecaceae</taxon>
        <taxon>Phialemonium</taxon>
    </lineage>
</organism>